<gene>
    <name evidence="2" type="ORF">PR048_028182</name>
</gene>
<proteinExistence type="predicted"/>
<feature type="compositionally biased region" description="Polar residues" evidence="1">
    <location>
        <begin position="411"/>
        <end position="422"/>
    </location>
</feature>
<name>A0ABQ9GIL0_9NEOP</name>
<sequence>MANRARFTRVFACGIVLDDAASRRVSSGIFRFPHPCIPVLLHTHLASPSSALNILIGNTIYNQENTAVPSPNPTAINRRLTEFSRSTGEIPCCRGITAAGTSAGHSAHRGGKFMSTCVVPRRFLVSGRNTFSFSRLVAGSCCVRRVCTALSKHQLALQHFTRHCTRYGLPELPTRNALTRRIPYSNISTKVIKCAKNVVAIKRVEREIFLKLAGRQIAVSLHFGYKLSERGNPLAKEQLWEKKRRLEEASVPISEQSRFGLSQRGIKNVPATWPPDSPYAATKKCSAVFCGWLGLTFNWHSLKLIARNLGRPFQLLPFPLPTNQSLNPSSDLASRGSRDGLCCPIGYCVVRRVPCWQASRLPGAYWWMAFRAALNTEVLRADDGVGRGEAGDLRVRENPSDQRRRPALKSGSESVGNQQGSPTRGKGGSLTTTPPRSRRRLTCHRGLSDVDGNELGLPRCHDRERGANDKADSGGSGISARPGHTPIVTRLGWRALTCHTGSPIT</sequence>
<feature type="region of interest" description="Disordered" evidence="1">
    <location>
        <begin position="385"/>
        <end position="485"/>
    </location>
</feature>
<protein>
    <submittedName>
        <fullName evidence="2">Uncharacterized protein</fullName>
    </submittedName>
</protein>
<comment type="caution">
    <text evidence="2">The sequence shown here is derived from an EMBL/GenBank/DDBJ whole genome shotgun (WGS) entry which is preliminary data.</text>
</comment>
<dbReference type="EMBL" id="JARBHB010000012">
    <property type="protein sequence ID" value="KAJ8871842.1"/>
    <property type="molecule type" value="Genomic_DNA"/>
</dbReference>
<reference evidence="2 3" key="1">
    <citation type="submission" date="2023-02" db="EMBL/GenBank/DDBJ databases">
        <title>LHISI_Scaffold_Assembly.</title>
        <authorList>
            <person name="Stuart O.P."/>
            <person name="Cleave R."/>
            <person name="Magrath M.J.L."/>
            <person name="Mikheyev A.S."/>
        </authorList>
    </citation>
    <scope>NUCLEOTIDE SEQUENCE [LARGE SCALE GENOMIC DNA]</scope>
    <source>
        <strain evidence="2">Daus_M_001</strain>
        <tissue evidence="2">Leg muscle</tissue>
    </source>
</reference>
<evidence type="ECO:0000313" key="3">
    <source>
        <dbReference type="Proteomes" id="UP001159363"/>
    </source>
</evidence>
<feature type="compositionally biased region" description="Basic and acidic residues" evidence="1">
    <location>
        <begin position="385"/>
        <end position="404"/>
    </location>
</feature>
<feature type="compositionally biased region" description="Basic and acidic residues" evidence="1">
    <location>
        <begin position="459"/>
        <end position="472"/>
    </location>
</feature>
<evidence type="ECO:0000256" key="1">
    <source>
        <dbReference type="SAM" id="MobiDB-lite"/>
    </source>
</evidence>
<accession>A0ABQ9GIL0</accession>
<organism evidence="2 3">
    <name type="scientific">Dryococelus australis</name>
    <dbReference type="NCBI Taxonomy" id="614101"/>
    <lineage>
        <taxon>Eukaryota</taxon>
        <taxon>Metazoa</taxon>
        <taxon>Ecdysozoa</taxon>
        <taxon>Arthropoda</taxon>
        <taxon>Hexapoda</taxon>
        <taxon>Insecta</taxon>
        <taxon>Pterygota</taxon>
        <taxon>Neoptera</taxon>
        <taxon>Polyneoptera</taxon>
        <taxon>Phasmatodea</taxon>
        <taxon>Verophasmatodea</taxon>
        <taxon>Anareolatae</taxon>
        <taxon>Phasmatidae</taxon>
        <taxon>Eurycanthinae</taxon>
        <taxon>Dryococelus</taxon>
    </lineage>
</organism>
<evidence type="ECO:0000313" key="2">
    <source>
        <dbReference type="EMBL" id="KAJ8871842.1"/>
    </source>
</evidence>
<keyword evidence="3" id="KW-1185">Reference proteome</keyword>
<dbReference type="Proteomes" id="UP001159363">
    <property type="component" value="Chromosome 11"/>
</dbReference>